<evidence type="ECO:0000259" key="12">
    <source>
        <dbReference type="Pfam" id="PF02767"/>
    </source>
</evidence>
<dbReference type="NCBIfam" id="TIGR00663">
    <property type="entry name" value="dnan"/>
    <property type="match status" value="1"/>
</dbReference>
<dbReference type="GO" id="GO:0003677">
    <property type="term" value="F:DNA binding"/>
    <property type="evidence" value="ECO:0007669"/>
    <property type="project" value="UniProtKB-UniRule"/>
</dbReference>
<keyword evidence="9" id="KW-0238">DNA-binding</keyword>
<sequence>MKFSVSSSELLKYLQVVGGAIASNPVLPIMEDFLFTISDNQLTIAATDLETSITTSIEVMADSDGMVAIPAKILLETLKALPEQPITFNINDENFGIEITSAFGKYRLAGENGQDFPRIPEPDTVDTVTVAASTIGQGITKTLFATSNDELRPAMTGVYFQIDFGKIIMVATDAHKLVKYTFSDVSSEVSTSFIVPKKALNLLKNALPGGGEVKMSFNKSNAFFSFENTNLVCRLIDSRYPDYNAVIPVDNPNILSVSRTDFQNSLKRIAIYANKTTNQVILNINDGSLTISAQDLDFSNEATEQLACTYDGDQLDIGFNAKFLIEMLGVLESDEVKMELATASRAGILLPVDEVDGEEILMLVMPVMLSN</sequence>
<comment type="subunit">
    <text evidence="10">Forms a ring-shaped head-to-tail homodimer around DNA.</text>
</comment>
<dbReference type="Gene3D" id="3.70.10.10">
    <property type="match status" value="1"/>
</dbReference>
<dbReference type="InterPro" id="IPR001001">
    <property type="entry name" value="DNA_polIII_beta"/>
</dbReference>
<dbReference type="Gene3D" id="3.10.150.10">
    <property type="entry name" value="DNA Polymerase III, subunit A, domain 2"/>
    <property type="match status" value="1"/>
</dbReference>
<dbReference type="GO" id="GO:0006271">
    <property type="term" value="P:DNA strand elongation involved in DNA replication"/>
    <property type="evidence" value="ECO:0007669"/>
    <property type="project" value="TreeGrafter"/>
</dbReference>
<dbReference type="InterPro" id="IPR022637">
    <property type="entry name" value="DNA_polIII_beta_cen"/>
</dbReference>
<dbReference type="PIRSF" id="PIRSF000804">
    <property type="entry name" value="DNA_pol_III_b"/>
    <property type="match status" value="1"/>
</dbReference>
<evidence type="ECO:0000256" key="10">
    <source>
        <dbReference type="PIRNR" id="PIRNR000804"/>
    </source>
</evidence>
<dbReference type="RefSeq" id="WP_099153506.1">
    <property type="nucleotide sequence ID" value="NZ_PDUD01000034.1"/>
</dbReference>
<evidence type="ECO:0000256" key="4">
    <source>
        <dbReference type="ARBA" id="ARBA00022490"/>
    </source>
</evidence>
<dbReference type="PANTHER" id="PTHR30478:SF0">
    <property type="entry name" value="BETA SLIDING CLAMP"/>
    <property type="match status" value="1"/>
</dbReference>
<feature type="domain" description="DNA polymerase III beta sliding clamp C-terminal" evidence="13">
    <location>
        <begin position="246"/>
        <end position="362"/>
    </location>
</feature>
<dbReference type="InterPro" id="IPR046938">
    <property type="entry name" value="DNA_clamp_sf"/>
</dbReference>
<dbReference type="Pfam" id="PF02767">
    <property type="entry name" value="DNA_pol3_beta_2"/>
    <property type="match status" value="1"/>
</dbReference>
<dbReference type="InterPro" id="IPR022634">
    <property type="entry name" value="DNA_polIII_beta_N"/>
</dbReference>
<evidence type="ECO:0000313" key="14">
    <source>
        <dbReference type="EMBL" id="PHN03064.1"/>
    </source>
</evidence>
<dbReference type="GO" id="GO:0005737">
    <property type="term" value="C:cytoplasm"/>
    <property type="evidence" value="ECO:0007669"/>
    <property type="project" value="UniProtKB-SubCell"/>
</dbReference>
<dbReference type="Proteomes" id="UP000223913">
    <property type="component" value="Unassembled WGS sequence"/>
</dbReference>
<comment type="caution">
    <text evidence="14">The sequence shown here is derived from an EMBL/GenBank/DDBJ whole genome shotgun (WGS) entry which is preliminary data.</text>
</comment>
<gene>
    <name evidence="14" type="primary">dnaN</name>
    <name evidence="14" type="ORF">CRP01_28705</name>
</gene>
<dbReference type="SUPFAM" id="SSF55979">
    <property type="entry name" value="DNA clamp"/>
    <property type="match status" value="3"/>
</dbReference>
<dbReference type="SMART" id="SM00480">
    <property type="entry name" value="POL3Bc"/>
    <property type="match status" value="1"/>
</dbReference>
<comment type="similarity">
    <text evidence="2 10">Belongs to the beta sliding clamp family.</text>
</comment>
<keyword evidence="6 10" id="KW-0548">Nucleotidyltransferase</keyword>
<feature type="domain" description="DNA polymerase III beta sliding clamp N-terminal" evidence="11">
    <location>
        <begin position="1"/>
        <end position="119"/>
    </location>
</feature>
<dbReference type="GO" id="GO:0008408">
    <property type="term" value="F:3'-5' exonuclease activity"/>
    <property type="evidence" value="ECO:0007669"/>
    <property type="project" value="InterPro"/>
</dbReference>
<keyword evidence="5 10" id="KW-0808">Transferase</keyword>
<keyword evidence="15" id="KW-1185">Reference proteome</keyword>
<dbReference type="GO" id="GO:0003887">
    <property type="term" value="F:DNA-directed DNA polymerase activity"/>
    <property type="evidence" value="ECO:0007669"/>
    <property type="project" value="UniProtKB-UniRule"/>
</dbReference>
<evidence type="ECO:0000256" key="5">
    <source>
        <dbReference type="ARBA" id="ARBA00022679"/>
    </source>
</evidence>
<evidence type="ECO:0000313" key="15">
    <source>
        <dbReference type="Proteomes" id="UP000223913"/>
    </source>
</evidence>
<comment type="subcellular location">
    <subcellularLocation>
        <location evidence="1 10">Cytoplasm</location>
    </subcellularLocation>
</comment>
<dbReference type="InterPro" id="IPR022635">
    <property type="entry name" value="DNA_polIII_beta_C"/>
</dbReference>
<dbReference type="AlphaFoldDB" id="A0A2D0N3I1"/>
<evidence type="ECO:0000256" key="1">
    <source>
        <dbReference type="ARBA" id="ARBA00004496"/>
    </source>
</evidence>
<dbReference type="CDD" id="cd00140">
    <property type="entry name" value="beta_clamp"/>
    <property type="match status" value="1"/>
</dbReference>
<accession>A0A2D0N3I1</accession>
<evidence type="ECO:0000256" key="2">
    <source>
        <dbReference type="ARBA" id="ARBA00010752"/>
    </source>
</evidence>
<evidence type="ECO:0000256" key="7">
    <source>
        <dbReference type="ARBA" id="ARBA00022705"/>
    </source>
</evidence>
<reference evidence="14 15" key="1">
    <citation type="submission" date="2017-10" db="EMBL/GenBank/DDBJ databases">
        <title>The draft genome sequence of Lewinella nigricans NBRC 102662.</title>
        <authorList>
            <person name="Wang K."/>
        </authorList>
    </citation>
    <scope>NUCLEOTIDE SEQUENCE [LARGE SCALE GENOMIC DNA]</scope>
    <source>
        <strain evidence="14 15">NBRC 102662</strain>
    </source>
</reference>
<keyword evidence="8 10" id="KW-0239">DNA-directed DNA polymerase</keyword>
<evidence type="ECO:0000259" key="13">
    <source>
        <dbReference type="Pfam" id="PF02768"/>
    </source>
</evidence>
<keyword evidence="4 10" id="KW-0963">Cytoplasm</keyword>
<dbReference type="Pfam" id="PF00712">
    <property type="entry name" value="DNA_pol3_beta"/>
    <property type="match status" value="1"/>
</dbReference>
<evidence type="ECO:0000256" key="6">
    <source>
        <dbReference type="ARBA" id="ARBA00022695"/>
    </source>
</evidence>
<comment type="function">
    <text evidence="10">Confers DNA tethering and processivity to DNA polymerases and other proteins. Acts as a clamp, forming a ring around DNA (a reaction catalyzed by the clamp-loading complex) which diffuses in an ATP-independent manner freely and bidirectionally along dsDNA. Initially characterized for its ability to contact the catalytic subunit of DNA polymerase III (Pol III), a complex, multichain enzyme responsible for most of the replicative synthesis in bacteria; Pol III exhibits 3'-5' exonuclease proofreading activity. The beta chain is required for initiation of replication as well as for processivity of DNA replication.</text>
</comment>
<proteinExistence type="inferred from homology"/>
<evidence type="ECO:0000256" key="8">
    <source>
        <dbReference type="ARBA" id="ARBA00022932"/>
    </source>
</evidence>
<dbReference type="OrthoDB" id="8421503at2"/>
<evidence type="ECO:0000256" key="9">
    <source>
        <dbReference type="ARBA" id="ARBA00023125"/>
    </source>
</evidence>
<dbReference type="EMBL" id="PDUD01000034">
    <property type="protein sequence ID" value="PHN03064.1"/>
    <property type="molecule type" value="Genomic_DNA"/>
</dbReference>
<evidence type="ECO:0000256" key="3">
    <source>
        <dbReference type="ARBA" id="ARBA00021035"/>
    </source>
</evidence>
<feature type="domain" description="DNA polymerase III beta sliding clamp central" evidence="12">
    <location>
        <begin position="131"/>
        <end position="242"/>
    </location>
</feature>
<name>A0A2D0N3I1_FLAN2</name>
<protein>
    <recommendedName>
        <fullName evidence="3 10">Beta sliding clamp</fullName>
    </recommendedName>
</protein>
<keyword evidence="7 10" id="KW-0235">DNA replication</keyword>
<dbReference type="PANTHER" id="PTHR30478">
    <property type="entry name" value="DNA POLYMERASE III SUBUNIT BETA"/>
    <property type="match status" value="1"/>
</dbReference>
<evidence type="ECO:0000259" key="11">
    <source>
        <dbReference type="Pfam" id="PF00712"/>
    </source>
</evidence>
<dbReference type="Pfam" id="PF02768">
    <property type="entry name" value="DNA_pol3_beta_3"/>
    <property type="match status" value="1"/>
</dbReference>
<dbReference type="GO" id="GO:0009360">
    <property type="term" value="C:DNA polymerase III complex"/>
    <property type="evidence" value="ECO:0007669"/>
    <property type="project" value="InterPro"/>
</dbReference>
<organism evidence="14 15">
    <name type="scientific">Flavilitoribacter nigricans (strain ATCC 23147 / DSM 23189 / NBRC 102662 / NCIMB 1420 / SS-2)</name>
    <name type="common">Lewinella nigricans</name>
    <dbReference type="NCBI Taxonomy" id="1122177"/>
    <lineage>
        <taxon>Bacteria</taxon>
        <taxon>Pseudomonadati</taxon>
        <taxon>Bacteroidota</taxon>
        <taxon>Saprospiria</taxon>
        <taxon>Saprospirales</taxon>
        <taxon>Lewinellaceae</taxon>
        <taxon>Flavilitoribacter</taxon>
    </lineage>
</organism>